<evidence type="ECO:0000313" key="3">
    <source>
        <dbReference type="Proteomes" id="UP000753961"/>
    </source>
</evidence>
<keyword evidence="1" id="KW-0472">Membrane</keyword>
<protein>
    <submittedName>
        <fullName evidence="2">Uncharacterized protein</fullName>
    </submittedName>
</protein>
<name>A0A953HYI8_9BACT</name>
<keyword evidence="1" id="KW-1133">Transmembrane helix</keyword>
<feature type="transmembrane region" description="Helical" evidence="1">
    <location>
        <begin position="7"/>
        <end position="25"/>
    </location>
</feature>
<reference evidence="2" key="1">
    <citation type="submission" date="2021-06" db="EMBL/GenBank/DDBJ databases">
        <title>44 bacteria genomes isolated from Dapeng, Shenzhen.</title>
        <authorList>
            <person name="Zheng W."/>
            <person name="Yu S."/>
            <person name="Huang Y."/>
        </authorList>
    </citation>
    <scope>NUCLEOTIDE SEQUENCE</scope>
    <source>
        <strain evidence="2">DP5N28-2</strain>
    </source>
</reference>
<dbReference type="EMBL" id="JAHVHU010000011">
    <property type="protein sequence ID" value="MBY5959011.1"/>
    <property type="molecule type" value="Genomic_DNA"/>
</dbReference>
<keyword evidence="3" id="KW-1185">Reference proteome</keyword>
<keyword evidence="1" id="KW-0812">Transmembrane</keyword>
<dbReference type="Proteomes" id="UP000753961">
    <property type="component" value="Unassembled WGS sequence"/>
</dbReference>
<dbReference type="RefSeq" id="WP_222580547.1">
    <property type="nucleotide sequence ID" value="NZ_JAHVHU010000011.1"/>
</dbReference>
<organism evidence="2 3">
    <name type="scientific">Membranihabitans marinus</name>
    <dbReference type="NCBI Taxonomy" id="1227546"/>
    <lineage>
        <taxon>Bacteria</taxon>
        <taxon>Pseudomonadati</taxon>
        <taxon>Bacteroidota</taxon>
        <taxon>Saprospiria</taxon>
        <taxon>Saprospirales</taxon>
        <taxon>Saprospiraceae</taxon>
        <taxon>Membranihabitans</taxon>
    </lineage>
</organism>
<comment type="caution">
    <text evidence="2">The sequence shown here is derived from an EMBL/GenBank/DDBJ whole genome shotgun (WGS) entry which is preliminary data.</text>
</comment>
<accession>A0A953HYI8</accession>
<proteinExistence type="predicted"/>
<evidence type="ECO:0000256" key="1">
    <source>
        <dbReference type="SAM" id="Phobius"/>
    </source>
</evidence>
<dbReference type="AlphaFoldDB" id="A0A953HYI8"/>
<evidence type="ECO:0000313" key="2">
    <source>
        <dbReference type="EMBL" id="MBY5959011.1"/>
    </source>
</evidence>
<sequence length="186" mass="21831">MKLRRDFLLAVFILFAIPVIGYFVLQRAADDRMKISATLQPKDSISLDLKVQFLNAEGAEQTEYLVKLPYVLKVIGTKESIFDITQIEHIMYIINDRTDLAFMMYEPELEHTVKTRMMGYRYANSGEDMTRYGDVLLVDVFNRILQIYDRDDPELYKKLLEDISYAFPMVDYQIDKRNQNAKQSSE</sequence>
<gene>
    <name evidence="2" type="ORF">KUV50_12745</name>
</gene>